<name>A0ABR0CAT4_PURLI</name>
<evidence type="ECO:0000259" key="8">
    <source>
        <dbReference type="PROSITE" id="PS50135"/>
    </source>
</evidence>
<dbReference type="EMBL" id="JAWRVI010000007">
    <property type="protein sequence ID" value="KAK4092838.1"/>
    <property type="molecule type" value="Genomic_DNA"/>
</dbReference>
<keyword evidence="1" id="KW-0479">Metal-binding</keyword>
<dbReference type="InterPro" id="IPR055141">
    <property type="entry name" value="TADA2A_B-like_dom"/>
</dbReference>
<feature type="compositionally biased region" description="Basic residues" evidence="6">
    <location>
        <begin position="1273"/>
        <end position="1286"/>
    </location>
</feature>
<feature type="domain" description="Myb-like" evidence="7">
    <location>
        <begin position="261"/>
        <end position="305"/>
    </location>
</feature>
<keyword evidence="13" id="KW-1185">Reference proteome</keyword>
<evidence type="ECO:0000256" key="1">
    <source>
        <dbReference type="ARBA" id="ARBA00022723"/>
    </source>
</evidence>
<feature type="domain" description="SANT" evidence="11">
    <location>
        <begin position="256"/>
        <end position="309"/>
    </location>
</feature>
<dbReference type="Pfam" id="PF00581">
    <property type="entry name" value="Rhodanese"/>
    <property type="match status" value="1"/>
</dbReference>
<feature type="compositionally biased region" description="Basic and acidic residues" evidence="6">
    <location>
        <begin position="513"/>
        <end position="522"/>
    </location>
</feature>
<dbReference type="PROSITE" id="PS50934">
    <property type="entry name" value="SWIRM"/>
    <property type="match status" value="1"/>
</dbReference>
<feature type="region of interest" description="Disordered" evidence="6">
    <location>
        <begin position="513"/>
        <end position="590"/>
    </location>
</feature>
<gene>
    <name evidence="12" type="ORF">Purlil1_2763</name>
</gene>
<evidence type="ECO:0000313" key="13">
    <source>
        <dbReference type="Proteomes" id="UP001287286"/>
    </source>
</evidence>
<evidence type="ECO:0000256" key="2">
    <source>
        <dbReference type="ARBA" id="ARBA00022771"/>
    </source>
</evidence>
<evidence type="ECO:0000256" key="6">
    <source>
        <dbReference type="SAM" id="MobiDB-lite"/>
    </source>
</evidence>
<reference evidence="12 13" key="1">
    <citation type="journal article" date="2024" name="Microbiol. Resour. Announc.">
        <title>Genome annotations for the ascomycete fungi Trichoderma harzianum, Trichoderma aggressivum, and Purpureocillium lilacinum.</title>
        <authorList>
            <person name="Beijen E.P.W."/>
            <person name="Ohm R.A."/>
        </authorList>
    </citation>
    <scope>NUCLEOTIDE SEQUENCE [LARGE SCALE GENOMIC DNA]</scope>
    <source>
        <strain evidence="12 13">CBS 150709</strain>
    </source>
</reference>
<dbReference type="PROSITE" id="PS51293">
    <property type="entry name" value="SANT"/>
    <property type="match status" value="1"/>
</dbReference>
<dbReference type="PANTHER" id="PTHR12374">
    <property type="entry name" value="TRANSCRIPTIONAL ADAPTOR 2 ADA2 -RELATED"/>
    <property type="match status" value="1"/>
</dbReference>
<dbReference type="SMART" id="SM00291">
    <property type="entry name" value="ZnF_ZZ"/>
    <property type="match status" value="1"/>
</dbReference>
<dbReference type="Pfam" id="PF25299">
    <property type="entry name" value="ZZ_ADA2"/>
    <property type="match status" value="1"/>
</dbReference>
<dbReference type="SUPFAM" id="SSF46689">
    <property type="entry name" value="Homeodomain-like"/>
    <property type="match status" value="2"/>
</dbReference>
<evidence type="ECO:0000259" key="11">
    <source>
        <dbReference type="PROSITE" id="PS51293"/>
    </source>
</evidence>
<dbReference type="Gene3D" id="3.30.60.90">
    <property type="match status" value="1"/>
</dbReference>
<sequence length="1352" mass="150802">MASWTNDSDERRQVQHHIPQRATSAGRLSVWCAYRRRTRLRRPPAGSVSGMTSGLAPGVHQWRFGHWSIPSLGVKGPRWPALVSGPNRKRAPSTVGLASFPSPASGAVAHWRLNHRIATLRQISDYKRPTRARDSIELIASLLHFHQNTRRIALSGRGPPCSPRFCASVAPPTPRRRREMGVIRKKTVTRGGEGGVKYVCDVCSSDITSTVRIRCADPACSDFDLCVSCFAKGESRNTHDPATHAFRVIEQNSFPIFEREWGADEELLLLEGAETYGLGSWADIADHIGGFREKDEVRDHYLATYVDSPKFPLPKRCSPHDCELANEVPREEFQARKKRRIEDRREAAKNAPALQPKTKPTASVPSCHEIQGYMPGRLEFETEYANEAEEAVQHMQFDPGDGVNPRTGELEPEMELKLTVMEIYNSRLTQRVERKKVIFEHDLLEYRENTKVEKRRSKDEKDLLQKAKPFARIMNHKDFEDLNQGLIDELNLRQAITQLQEWRNMRIGDLKSGEKYETEKSQRIQKAIPMGSMDRERMASNQRSKQAPPPDPPSGAALLVAPELAIRPAPQTNGEVNGDSKPLTNGHTNGVNGVNGHAPSRPKITPQAISGVQPLQLSQDNAPDLHLLTPEEAKLCEVVRLHPKPYLMIKEQILKEALKTNGTLKKKQAKEICRLDSQKGARIFDFFINAGWLGKAHGRDVVRSSDATSQSGDVGEGAAVALLHLTPNIHRDQYNTHLNTRVKHPWPMFISRALKTASTATTTTSRAMSSVNIHTLQRMTAKTLSEKLLQEHEAANPTFAVIDEHADYIGGHIRGSTNVPSTQLDAMMPTLVRKLKDKDAVVFHCALSQQRGPSAALRYLRERDGLLKSLGETRARPDQPQAVYVLDRGFSGWQEVYGTDERLTEGLELGVVEMEREEPSWSREHSSRDGHPIQEGTADTAGTVASADAIATASTADATGMAHARATSWQDPGACPHVSLTPSTTLVSKRERMAETLQGYSQTNASRFNDAASYSAPQGFHQHGPSTRLHITPFPWSFPFVTRSVRVPYHHQRTFCQRPQYTNIPSHQKLPTPLLRSLAMAPLSTLRNYPHSVALFRRIDLSAPSLDSAGAIACLVVGGAVVVFFTCTSIHSLKPVVSRLIPRGFFAWLSRGWKRLFGRRSANNDPRCTCAAGGGSRQRRDGQAQEVEMGTPRVIHGPFPGAPHTGGYEATVHPPVRDAGPVRGTSIYSEIPRYEDLLPVTPPGVPPPVYRGWAWAQMLQDAVLELEVQSPSRRGRSRGQGSRRRTGPLFPYHVPPCPAALARPVRRTTRGSPADNNDRWLQWRVWHQEALRMRQSRLTDDVVNDRYRAMDV</sequence>
<dbReference type="InterPro" id="IPR001763">
    <property type="entry name" value="Rhodanese-like_dom"/>
</dbReference>
<dbReference type="SMART" id="SM00717">
    <property type="entry name" value="SANT"/>
    <property type="match status" value="1"/>
</dbReference>
<feature type="region of interest" description="Disordered" evidence="6">
    <location>
        <begin position="1269"/>
        <end position="1295"/>
    </location>
</feature>
<dbReference type="InterPro" id="IPR001005">
    <property type="entry name" value="SANT/Myb"/>
</dbReference>
<dbReference type="PROSITE" id="PS01357">
    <property type="entry name" value="ZF_ZZ_1"/>
    <property type="match status" value="1"/>
</dbReference>
<feature type="region of interest" description="Disordered" evidence="6">
    <location>
        <begin position="344"/>
        <end position="367"/>
    </location>
</feature>
<dbReference type="PANTHER" id="PTHR12374:SF20">
    <property type="entry name" value="TRANSCRIPTIONAL ADAPTER 2-ALPHA"/>
    <property type="match status" value="1"/>
</dbReference>
<keyword evidence="3" id="KW-0862">Zinc</keyword>
<keyword evidence="4" id="KW-0539">Nucleus</keyword>
<evidence type="ECO:0000313" key="12">
    <source>
        <dbReference type="EMBL" id="KAK4092838.1"/>
    </source>
</evidence>
<dbReference type="Gene3D" id="1.10.10.60">
    <property type="entry name" value="Homeodomain-like"/>
    <property type="match status" value="1"/>
</dbReference>
<dbReference type="SUPFAM" id="SSF52821">
    <property type="entry name" value="Rhodanese/Cell cycle control phosphatase"/>
    <property type="match status" value="1"/>
</dbReference>
<evidence type="ECO:0008006" key="14">
    <source>
        <dbReference type="Google" id="ProtNLM"/>
    </source>
</evidence>
<feature type="domain" description="ZZ-type" evidence="8">
    <location>
        <begin position="195"/>
        <end position="254"/>
    </location>
</feature>
<dbReference type="InterPro" id="IPR000433">
    <property type="entry name" value="Znf_ZZ"/>
</dbReference>
<dbReference type="InterPro" id="IPR041983">
    <property type="entry name" value="ADA2-like_ZZ"/>
</dbReference>
<dbReference type="InterPro" id="IPR036388">
    <property type="entry name" value="WH-like_DNA-bd_sf"/>
</dbReference>
<keyword evidence="2 5" id="KW-0863">Zinc-finger</keyword>
<dbReference type="Proteomes" id="UP001287286">
    <property type="component" value="Unassembled WGS sequence"/>
</dbReference>
<dbReference type="PROSITE" id="PS50090">
    <property type="entry name" value="MYB_LIKE"/>
    <property type="match status" value="1"/>
</dbReference>
<dbReference type="InterPro" id="IPR043145">
    <property type="entry name" value="Znf_ZZ_sf"/>
</dbReference>
<dbReference type="Gene3D" id="1.10.10.10">
    <property type="entry name" value="Winged helix-like DNA-binding domain superfamily/Winged helix DNA-binding domain"/>
    <property type="match status" value="1"/>
</dbReference>
<feature type="region of interest" description="Disordered" evidence="6">
    <location>
        <begin position="915"/>
        <end position="938"/>
    </location>
</feature>
<feature type="domain" description="SWIRM" evidence="10">
    <location>
        <begin position="608"/>
        <end position="704"/>
    </location>
</feature>
<dbReference type="Pfam" id="PF22941">
    <property type="entry name" value="TADA2A-like_3rd"/>
    <property type="match status" value="1"/>
</dbReference>
<organism evidence="12 13">
    <name type="scientific">Purpureocillium lilacinum</name>
    <name type="common">Paecilomyces lilacinus</name>
    <dbReference type="NCBI Taxonomy" id="33203"/>
    <lineage>
        <taxon>Eukaryota</taxon>
        <taxon>Fungi</taxon>
        <taxon>Dikarya</taxon>
        <taxon>Ascomycota</taxon>
        <taxon>Pezizomycotina</taxon>
        <taxon>Sordariomycetes</taxon>
        <taxon>Hypocreomycetidae</taxon>
        <taxon>Hypocreales</taxon>
        <taxon>Ophiocordycipitaceae</taxon>
        <taxon>Purpureocillium</taxon>
    </lineage>
</organism>
<evidence type="ECO:0000256" key="5">
    <source>
        <dbReference type="PROSITE-ProRule" id="PRU00228"/>
    </source>
</evidence>
<dbReference type="PROSITE" id="PS50135">
    <property type="entry name" value="ZF_ZZ_2"/>
    <property type="match status" value="1"/>
</dbReference>
<dbReference type="Gene3D" id="3.40.250.10">
    <property type="entry name" value="Rhodanese-like domain"/>
    <property type="match status" value="1"/>
</dbReference>
<accession>A0ABR0CAT4</accession>
<dbReference type="InterPro" id="IPR007526">
    <property type="entry name" value="SWIRM"/>
</dbReference>
<proteinExistence type="predicted"/>
<dbReference type="InterPro" id="IPR017884">
    <property type="entry name" value="SANT_dom"/>
</dbReference>
<dbReference type="InterPro" id="IPR009057">
    <property type="entry name" value="Homeodomain-like_sf"/>
</dbReference>
<dbReference type="CDD" id="cd02335">
    <property type="entry name" value="ZZ_ADA2"/>
    <property type="match status" value="1"/>
</dbReference>
<dbReference type="Pfam" id="PF00249">
    <property type="entry name" value="Myb_DNA-binding"/>
    <property type="match status" value="1"/>
</dbReference>
<dbReference type="Pfam" id="PF04433">
    <property type="entry name" value="SWIRM"/>
    <property type="match status" value="1"/>
</dbReference>
<evidence type="ECO:0000259" key="9">
    <source>
        <dbReference type="PROSITE" id="PS50206"/>
    </source>
</evidence>
<feature type="compositionally biased region" description="Basic and acidic residues" evidence="6">
    <location>
        <begin position="915"/>
        <end position="932"/>
    </location>
</feature>
<evidence type="ECO:0000259" key="10">
    <source>
        <dbReference type="PROSITE" id="PS50934"/>
    </source>
</evidence>
<evidence type="ECO:0000256" key="3">
    <source>
        <dbReference type="ARBA" id="ARBA00022833"/>
    </source>
</evidence>
<evidence type="ECO:0000259" key="7">
    <source>
        <dbReference type="PROSITE" id="PS50090"/>
    </source>
</evidence>
<dbReference type="PROSITE" id="PS50206">
    <property type="entry name" value="RHODANESE_3"/>
    <property type="match status" value="1"/>
</dbReference>
<dbReference type="SMART" id="SM00450">
    <property type="entry name" value="RHOD"/>
    <property type="match status" value="1"/>
</dbReference>
<dbReference type="SUPFAM" id="SSF57850">
    <property type="entry name" value="RING/U-box"/>
    <property type="match status" value="1"/>
</dbReference>
<evidence type="ECO:0000256" key="4">
    <source>
        <dbReference type="ARBA" id="ARBA00023242"/>
    </source>
</evidence>
<feature type="domain" description="Rhodanese" evidence="9">
    <location>
        <begin position="803"/>
        <end position="902"/>
    </location>
</feature>
<dbReference type="InterPro" id="IPR036873">
    <property type="entry name" value="Rhodanese-like_dom_sf"/>
</dbReference>
<protein>
    <recommendedName>
        <fullName evidence="14">Transcriptional adapter 2</fullName>
    </recommendedName>
</protein>
<comment type="caution">
    <text evidence="12">The sequence shown here is derived from an EMBL/GenBank/DDBJ whole genome shotgun (WGS) entry which is preliminary data.</text>
</comment>
<feature type="region of interest" description="Disordered" evidence="6">
    <location>
        <begin position="1"/>
        <end position="20"/>
    </location>
</feature>